<dbReference type="InterPro" id="IPR027417">
    <property type="entry name" value="P-loop_NTPase"/>
</dbReference>
<evidence type="ECO:0000256" key="1">
    <source>
        <dbReference type="SAM" id="MobiDB-lite"/>
    </source>
</evidence>
<dbReference type="Proteomes" id="UP000037460">
    <property type="component" value="Unassembled WGS sequence"/>
</dbReference>
<comment type="caution">
    <text evidence="2">The sequence shown here is derived from an EMBL/GenBank/DDBJ whole genome shotgun (WGS) entry which is preliminary data.</text>
</comment>
<dbReference type="EMBL" id="JWZX01002383">
    <property type="protein sequence ID" value="KOO29650.1"/>
    <property type="molecule type" value="Genomic_DNA"/>
</dbReference>
<proteinExistence type="predicted"/>
<keyword evidence="3" id="KW-1185">Reference proteome</keyword>
<dbReference type="OrthoDB" id="46631at2759"/>
<dbReference type="AlphaFoldDB" id="A0A0M0JT22"/>
<sequence length="717" mass="77511">MLRLMCGLDDGHDDLERKFQSIRRQLLARRLASRFRTLRPTAELAEALAPLDAAASQAIEHARVVDNDDDDGAQAEAQMDALVRRAICAACQPMGATELQLTRVWQQLLATHSSLSNACLARFCEETGVQVQDATLVTSPHPSRVRLSVLLYDKSVHDAQQRPRSFAWIPALRRLMREPDVELLSQAMTARLWRELRWQQYYPSDEIRASLEPCLHRWFRSCLIDRNGALRLRACLRPQTPICLYLHGAAGSGKSSIVRALLPALSATVRAFLHPELLGAFVKQNLNKPVAHLDLELQRRPNNNDLSVVHVVEMAREPLSATEPRLLLLALEEMPDTAPEQTPEQTPERARGRTPSTALELAGSSPGGDDGAVSGGAGGTQLAVAKLLAERFRKSAAHPDLIVCFTSNYTLCDAAAAALKACTLFASLECVTIQPVGGAQRAALGGAMLRTLIAEGLASAEHGAPDRAPPSAASNECLGIDMRLDLGVGDVRPLVRLLRAVAAYAITMLNAQLAGQAPYRARELDDGSRASKVAKRSVPDEAALGYSTTHLTVASADPAATAAADDETTSPQHTSLLSRPVRLTLEIGEIGTRAVSGGEVAHGGTGEGGALGLIRRVDVTEVKMNRSLYDTRDARSLRDEILDLRDLVPRVAVELLAPTSASELMIREMVEDSPSVVAHSVHKRILHKRGLLFVVLTGAPSEKAISPELRSRASLVL</sequence>
<accession>A0A0M0JT22</accession>
<gene>
    <name evidence="2" type="ORF">Ctob_008264</name>
</gene>
<protein>
    <submittedName>
        <fullName evidence="2">Uncharacterized protein</fullName>
    </submittedName>
</protein>
<evidence type="ECO:0000313" key="3">
    <source>
        <dbReference type="Proteomes" id="UP000037460"/>
    </source>
</evidence>
<dbReference type="SUPFAM" id="SSF52540">
    <property type="entry name" value="P-loop containing nucleoside triphosphate hydrolases"/>
    <property type="match status" value="1"/>
</dbReference>
<organism evidence="2 3">
    <name type="scientific">Chrysochromulina tobinii</name>
    <dbReference type="NCBI Taxonomy" id="1460289"/>
    <lineage>
        <taxon>Eukaryota</taxon>
        <taxon>Haptista</taxon>
        <taxon>Haptophyta</taxon>
        <taxon>Prymnesiophyceae</taxon>
        <taxon>Prymnesiales</taxon>
        <taxon>Chrysochromulinaceae</taxon>
        <taxon>Chrysochromulina</taxon>
    </lineage>
</organism>
<feature type="compositionally biased region" description="Gly residues" evidence="1">
    <location>
        <begin position="365"/>
        <end position="375"/>
    </location>
</feature>
<reference evidence="3" key="1">
    <citation type="journal article" date="2015" name="PLoS Genet.">
        <title>Genome Sequence and Transcriptome Analyses of Chrysochromulina tobin: Metabolic Tools for Enhanced Algal Fitness in the Prominent Order Prymnesiales (Haptophyceae).</title>
        <authorList>
            <person name="Hovde B.T."/>
            <person name="Deodato C.R."/>
            <person name="Hunsperger H.M."/>
            <person name="Ryken S.A."/>
            <person name="Yost W."/>
            <person name="Jha R.K."/>
            <person name="Patterson J."/>
            <person name="Monnat R.J. Jr."/>
            <person name="Barlow S.B."/>
            <person name="Starkenburg S.R."/>
            <person name="Cattolico R.A."/>
        </authorList>
    </citation>
    <scope>NUCLEOTIDE SEQUENCE</scope>
    <source>
        <strain evidence="3">CCMP291</strain>
    </source>
</reference>
<name>A0A0M0JT22_9EUKA</name>
<evidence type="ECO:0000313" key="2">
    <source>
        <dbReference type="EMBL" id="KOO29650.1"/>
    </source>
</evidence>
<feature type="region of interest" description="Disordered" evidence="1">
    <location>
        <begin position="336"/>
        <end position="375"/>
    </location>
</feature>